<keyword evidence="3 5" id="KW-0687">Ribonucleoprotein</keyword>
<evidence type="ECO:0000256" key="5">
    <source>
        <dbReference type="HAMAP-Rule" id="MF_00294"/>
    </source>
</evidence>
<dbReference type="SUPFAM" id="SSF57829">
    <property type="entry name" value="Zn-binding ribosomal proteins"/>
    <property type="match status" value="1"/>
</dbReference>
<feature type="compositionally biased region" description="Basic residues" evidence="6">
    <location>
        <begin position="39"/>
        <end position="56"/>
    </location>
</feature>
<dbReference type="NCBIfam" id="NF001764">
    <property type="entry name" value="PRK00504.1"/>
    <property type="match status" value="1"/>
</dbReference>
<dbReference type="InterPro" id="IPR011332">
    <property type="entry name" value="Ribosomal_zn-bd"/>
</dbReference>
<proteinExistence type="inferred from homology"/>
<name>A0A368VX76_9ACTN</name>
<dbReference type="NCBIfam" id="NF001860">
    <property type="entry name" value="PRK00595.1"/>
    <property type="match status" value="1"/>
</dbReference>
<dbReference type="RefSeq" id="WP_114451073.1">
    <property type="nucleotide sequence ID" value="NZ_QPJC01000001.1"/>
</dbReference>
<organism evidence="7 8">
    <name type="scientific">Halopolyspora algeriensis</name>
    <dbReference type="NCBI Taxonomy" id="1500506"/>
    <lineage>
        <taxon>Bacteria</taxon>
        <taxon>Bacillati</taxon>
        <taxon>Actinomycetota</taxon>
        <taxon>Actinomycetes</taxon>
        <taxon>Actinomycetes incertae sedis</taxon>
        <taxon>Halopolyspora</taxon>
    </lineage>
</organism>
<protein>
    <recommendedName>
        <fullName evidence="4 5">Large ribosomal subunit protein bL33</fullName>
    </recommendedName>
</protein>
<dbReference type="NCBIfam" id="TIGR01023">
    <property type="entry name" value="rpmG_bact"/>
    <property type="match status" value="1"/>
</dbReference>
<keyword evidence="2 5" id="KW-0689">Ribosomal protein</keyword>
<sequence length="56" mass="6653">MAKAATDVRPKITLACEVCKERNYITNKNRRNNPDRMSMRKHCPRCNAHRTHKETR</sequence>
<dbReference type="GO" id="GO:1990904">
    <property type="term" value="C:ribonucleoprotein complex"/>
    <property type="evidence" value="ECO:0007669"/>
    <property type="project" value="UniProtKB-KW"/>
</dbReference>
<dbReference type="Proteomes" id="UP000253495">
    <property type="component" value="Unassembled WGS sequence"/>
</dbReference>
<dbReference type="PANTHER" id="PTHR43168:SF2">
    <property type="entry name" value="LARGE RIBOSOMAL SUBUNIT PROTEIN BL33C"/>
    <property type="match status" value="1"/>
</dbReference>
<dbReference type="OrthoDB" id="21586at2"/>
<feature type="region of interest" description="Disordered" evidence="6">
    <location>
        <begin position="28"/>
        <end position="56"/>
    </location>
</feature>
<evidence type="ECO:0000256" key="2">
    <source>
        <dbReference type="ARBA" id="ARBA00022980"/>
    </source>
</evidence>
<dbReference type="PANTHER" id="PTHR43168">
    <property type="entry name" value="50S RIBOSOMAL PROTEIN L33, CHLOROPLASTIC"/>
    <property type="match status" value="1"/>
</dbReference>
<dbReference type="Gene3D" id="2.20.28.120">
    <property type="entry name" value="Ribosomal protein L33"/>
    <property type="match status" value="1"/>
</dbReference>
<dbReference type="Pfam" id="PF00471">
    <property type="entry name" value="Ribosomal_L33"/>
    <property type="match status" value="1"/>
</dbReference>
<evidence type="ECO:0000313" key="7">
    <source>
        <dbReference type="EMBL" id="RCW46808.1"/>
    </source>
</evidence>
<gene>
    <name evidence="5" type="primary">rpmG</name>
    <name evidence="7" type="ORF">DFQ14_101145</name>
</gene>
<comment type="caution">
    <text evidence="7">The sequence shown here is derived from an EMBL/GenBank/DDBJ whole genome shotgun (WGS) entry which is preliminary data.</text>
</comment>
<evidence type="ECO:0000256" key="4">
    <source>
        <dbReference type="ARBA" id="ARBA00035176"/>
    </source>
</evidence>
<dbReference type="AlphaFoldDB" id="A0A368VX76"/>
<dbReference type="GO" id="GO:0005840">
    <property type="term" value="C:ribosome"/>
    <property type="evidence" value="ECO:0007669"/>
    <property type="project" value="UniProtKB-KW"/>
</dbReference>
<dbReference type="HAMAP" id="MF_00294">
    <property type="entry name" value="Ribosomal_bL33"/>
    <property type="match status" value="1"/>
</dbReference>
<accession>A0A368VX76</accession>
<dbReference type="GO" id="GO:0005737">
    <property type="term" value="C:cytoplasm"/>
    <property type="evidence" value="ECO:0007669"/>
    <property type="project" value="UniProtKB-ARBA"/>
</dbReference>
<comment type="similarity">
    <text evidence="1 5">Belongs to the bacterial ribosomal protein bL33 family.</text>
</comment>
<dbReference type="GO" id="GO:0006412">
    <property type="term" value="P:translation"/>
    <property type="evidence" value="ECO:0007669"/>
    <property type="project" value="UniProtKB-UniRule"/>
</dbReference>
<dbReference type="PROSITE" id="PS00582">
    <property type="entry name" value="RIBOSOMAL_L33"/>
    <property type="match status" value="1"/>
</dbReference>
<evidence type="ECO:0000256" key="1">
    <source>
        <dbReference type="ARBA" id="ARBA00007596"/>
    </source>
</evidence>
<reference evidence="7 8" key="1">
    <citation type="submission" date="2018-07" db="EMBL/GenBank/DDBJ databases">
        <title>Genomic Encyclopedia of Type Strains, Phase III (KMG-III): the genomes of soil and plant-associated and newly described type strains.</title>
        <authorList>
            <person name="Whitman W."/>
        </authorList>
    </citation>
    <scope>NUCLEOTIDE SEQUENCE [LARGE SCALE GENOMIC DNA]</scope>
    <source>
        <strain evidence="7 8">CECT 8575</strain>
    </source>
</reference>
<evidence type="ECO:0000256" key="6">
    <source>
        <dbReference type="SAM" id="MobiDB-lite"/>
    </source>
</evidence>
<evidence type="ECO:0000256" key="3">
    <source>
        <dbReference type="ARBA" id="ARBA00023274"/>
    </source>
</evidence>
<dbReference type="InterPro" id="IPR018264">
    <property type="entry name" value="Ribosomal_bL33_CS"/>
</dbReference>
<dbReference type="EMBL" id="QPJC01000001">
    <property type="protein sequence ID" value="RCW46808.1"/>
    <property type="molecule type" value="Genomic_DNA"/>
</dbReference>
<dbReference type="InterPro" id="IPR038584">
    <property type="entry name" value="Ribosomal_bL33_sf"/>
</dbReference>
<keyword evidence="8" id="KW-1185">Reference proteome</keyword>
<evidence type="ECO:0000313" key="8">
    <source>
        <dbReference type="Proteomes" id="UP000253495"/>
    </source>
</evidence>
<dbReference type="InterPro" id="IPR001705">
    <property type="entry name" value="Ribosomal_bL33"/>
</dbReference>
<dbReference type="GO" id="GO:0003735">
    <property type="term" value="F:structural constituent of ribosome"/>
    <property type="evidence" value="ECO:0007669"/>
    <property type="project" value="InterPro"/>
</dbReference>